<protein>
    <recommendedName>
        <fullName evidence="4">Flagellar assembly protein T N-terminal domain-containing protein</fullName>
    </recommendedName>
</protein>
<dbReference type="Proteomes" id="UP000184263">
    <property type="component" value="Unassembled WGS sequence"/>
</dbReference>
<dbReference type="OrthoDB" id="1675514at2"/>
<dbReference type="EMBL" id="FRBC01000006">
    <property type="protein sequence ID" value="SHK51572.1"/>
    <property type="molecule type" value="Genomic_DNA"/>
</dbReference>
<gene>
    <name evidence="2" type="ORF">SAMN05216582_10658</name>
</gene>
<name>A0A1M6T3L8_SELRU</name>
<reference evidence="2 3" key="1">
    <citation type="submission" date="2016-11" db="EMBL/GenBank/DDBJ databases">
        <authorList>
            <person name="Jaros S."/>
            <person name="Januszkiewicz K."/>
            <person name="Wedrychowicz H."/>
        </authorList>
    </citation>
    <scope>NUCLEOTIDE SEQUENCE [LARGE SCALE GENOMIC DNA]</scope>
    <source>
        <strain evidence="2 3">HD4</strain>
    </source>
</reference>
<accession>A0A1M6T3L8</accession>
<dbReference type="RefSeq" id="WP_073088602.1">
    <property type="nucleotide sequence ID" value="NZ_FRBC01000006.1"/>
</dbReference>
<proteinExistence type="predicted"/>
<evidence type="ECO:0000313" key="2">
    <source>
        <dbReference type="EMBL" id="SHK51572.1"/>
    </source>
</evidence>
<sequence>MKRIILIMGLLLLMMSLPAAAKSVTVTGIGVTASQAENEALRMAVEKSLGVLVDSQTLVDKSTVIRDNIYTQARGFVRDYTVRQRAQTVSGWQVTIDAVVDDQPNSALMTELARLGIIDVTLRNPRIAVCIPETHISHNIPDPAGETAVVKALVESGFSNVVAVDIPNGNPYNMSAVALRQAAQEFGVDIMIVGEAFSESAGDPAQLLPGNKSSRLQACRARVEAKMFIAKTGQIIAADGKYGSGVDNLENIAAKKALAKAGKQIGEYFVGQITGLYTNRQDLKVVAYGADFSKINQVQTAVEGVHGVRNLNLASYSGGKAIFNVMYSGSPQTLWNEMQRATDANLELVEISYNTLTVRVY</sequence>
<organism evidence="2 3">
    <name type="scientific">Selenomonas ruminantium</name>
    <dbReference type="NCBI Taxonomy" id="971"/>
    <lineage>
        <taxon>Bacteria</taxon>
        <taxon>Bacillati</taxon>
        <taxon>Bacillota</taxon>
        <taxon>Negativicutes</taxon>
        <taxon>Selenomonadales</taxon>
        <taxon>Selenomonadaceae</taxon>
        <taxon>Selenomonas</taxon>
    </lineage>
</organism>
<feature type="chain" id="PRO_5009921010" description="Flagellar assembly protein T N-terminal domain-containing protein" evidence="1">
    <location>
        <begin position="22"/>
        <end position="361"/>
    </location>
</feature>
<keyword evidence="1" id="KW-0732">Signal</keyword>
<evidence type="ECO:0000313" key="3">
    <source>
        <dbReference type="Proteomes" id="UP000184263"/>
    </source>
</evidence>
<feature type="signal peptide" evidence="1">
    <location>
        <begin position="1"/>
        <end position="21"/>
    </location>
</feature>
<evidence type="ECO:0008006" key="4">
    <source>
        <dbReference type="Google" id="ProtNLM"/>
    </source>
</evidence>
<dbReference type="AlphaFoldDB" id="A0A1M6T3L8"/>
<evidence type="ECO:0000256" key="1">
    <source>
        <dbReference type="SAM" id="SignalP"/>
    </source>
</evidence>